<reference evidence="8 9" key="1">
    <citation type="submission" date="2023-05" db="EMBL/GenBank/DDBJ databases">
        <title>Draft genome sequence of Streptomyces sp. B-S-A6 isolated from a cave soil in Thailand.</title>
        <authorList>
            <person name="Chamroensaksri N."/>
            <person name="Muangham S."/>
        </authorList>
    </citation>
    <scope>NUCLEOTIDE SEQUENCE [LARGE SCALE GENOMIC DNA]</scope>
    <source>
        <strain evidence="8 9">B-S-A6</strain>
    </source>
</reference>
<evidence type="ECO:0000313" key="9">
    <source>
        <dbReference type="Proteomes" id="UP001223978"/>
    </source>
</evidence>
<accession>A0ABT6S7A6</accession>
<dbReference type="InterPro" id="IPR023296">
    <property type="entry name" value="Glyco_hydro_beta-prop_sf"/>
</dbReference>
<dbReference type="EMBL" id="JASCIQ010000007">
    <property type="protein sequence ID" value="MDI3403964.1"/>
    <property type="molecule type" value="Genomic_DNA"/>
</dbReference>
<keyword evidence="3 4" id="KW-0326">Glycosidase</keyword>
<dbReference type="PROSITE" id="PS51318">
    <property type="entry name" value="TAT"/>
    <property type="match status" value="1"/>
</dbReference>
<organism evidence="8 9">
    <name type="scientific">Streptomyces cavernicola</name>
    <dbReference type="NCBI Taxonomy" id="3043613"/>
    <lineage>
        <taxon>Bacteria</taxon>
        <taxon>Bacillati</taxon>
        <taxon>Actinomycetota</taxon>
        <taxon>Actinomycetes</taxon>
        <taxon>Kitasatosporales</taxon>
        <taxon>Streptomycetaceae</taxon>
        <taxon>Streptomyces</taxon>
    </lineage>
</organism>
<name>A0ABT6S7A6_9ACTN</name>
<evidence type="ECO:0000256" key="3">
    <source>
        <dbReference type="ARBA" id="ARBA00023295"/>
    </source>
</evidence>
<comment type="similarity">
    <text evidence="1 4">Belongs to the glycosyl hydrolase 32 family.</text>
</comment>
<dbReference type="InterPro" id="IPR001362">
    <property type="entry name" value="Glyco_hydro_32"/>
</dbReference>
<feature type="domain" description="Glycosyl hydrolase family 32 C-terminal" evidence="7">
    <location>
        <begin position="353"/>
        <end position="506"/>
    </location>
</feature>
<keyword evidence="5" id="KW-0732">Signal</keyword>
<dbReference type="Gene3D" id="2.60.120.560">
    <property type="entry name" value="Exo-inulinase, domain 1"/>
    <property type="match status" value="1"/>
</dbReference>
<dbReference type="SUPFAM" id="SSF75005">
    <property type="entry name" value="Arabinanase/levansucrase/invertase"/>
    <property type="match status" value="1"/>
</dbReference>
<comment type="caution">
    <text evidence="8">The sequence shown here is derived from an EMBL/GenBank/DDBJ whole genome shotgun (WGS) entry which is preliminary data.</text>
</comment>
<keyword evidence="2 4" id="KW-0378">Hydrolase</keyword>
<dbReference type="SUPFAM" id="SSF49899">
    <property type="entry name" value="Concanavalin A-like lectins/glucanases"/>
    <property type="match status" value="1"/>
</dbReference>
<evidence type="ECO:0000256" key="5">
    <source>
        <dbReference type="SAM" id="SignalP"/>
    </source>
</evidence>
<proteinExistence type="inferred from homology"/>
<evidence type="ECO:0000256" key="2">
    <source>
        <dbReference type="ARBA" id="ARBA00022801"/>
    </source>
</evidence>
<dbReference type="InterPro" id="IPR006311">
    <property type="entry name" value="TAT_signal"/>
</dbReference>
<keyword evidence="9" id="KW-1185">Reference proteome</keyword>
<dbReference type="Gene3D" id="2.115.10.20">
    <property type="entry name" value="Glycosyl hydrolase domain, family 43"/>
    <property type="match status" value="1"/>
</dbReference>
<evidence type="ECO:0000256" key="4">
    <source>
        <dbReference type="RuleBase" id="RU362110"/>
    </source>
</evidence>
<feature type="domain" description="Glycosyl hydrolase family 32 N-terminal" evidence="6">
    <location>
        <begin position="51"/>
        <end position="350"/>
    </location>
</feature>
<dbReference type="PANTHER" id="PTHR42800">
    <property type="entry name" value="EXOINULINASE INUD (AFU_ORTHOLOGUE AFUA_5G00480)"/>
    <property type="match status" value="1"/>
</dbReference>
<dbReference type="SMART" id="SM00640">
    <property type="entry name" value="Glyco_32"/>
    <property type="match status" value="1"/>
</dbReference>
<evidence type="ECO:0000259" key="6">
    <source>
        <dbReference type="Pfam" id="PF00251"/>
    </source>
</evidence>
<protein>
    <submittedName>
        <fullName evidence="8">Glycoside hydrolase family 32 protein</fullName>
    </submittedName>
</protein>
<evidence type="ECO:0000256" key="1">
    <source>
        <dbReference type="ARBA" id="ARBA00009902"/>
    </source>
</evidence>
<feature type="signal peptide" evidence="5">
    <location>
        <begin position="1"/>
        <end position="18"/>
    </location>
</feature>
<sequence>MPFPSRRSVLASALGVTAATVPLLGGTAAATPATRASSSGARAETYRPRLHFSPAKNWTNDPNGLIFHEGRWHLFFQYNPEGDVWGNMSWGHAVSSDLLHWEERPVAIAHDEQEMIFSGSVVFDERNTSGLGTAGRPPLVAIYTSTLKDDSGLQRQSLAYSTDAGETWTKYAGNPVLDIGARDFRDPSVFWHADSGRWVMALALPTEYKIRFYASDDLKSWHHLSDFGPLGATGGIWECPNLFPLGDRWVLLVSLNPGGPAGGSATQYFTGSFDGTTFTPDPDQGTRWVDHGADCYAGITYNDAPDGRRVFLPWMNNWLYADRIPTAPWRGAMGFPRELALHEGRLAQAPVAELESLRTRTLLSLTGATAPEGTRRLLADTGQFYELEAVLAPDSPTTSDFGLDVRTGGGSYTRIGYDTAAGELYIDRRSSGDVGFAAEFPGVHRAPLALPDGGLDLRILVDASSVEVYAAGGAVCLTDQIFPDPSACALRAYADGGPLRIETLTARALRSALRA</sequence>
<dbReference type="GO" id="GO:0016787">
    <property type="term" value="F:hydrolase activity"/>
    <property type="evidence" value="ECO:0007669"/>
    <property type="project" value="UniProtKB-KW"/>
</dbReference>
<evidence type="ECO:0000259" key="7">
    <source>
        <dbReference type="Pfam" id="PF08244"/>
    </source>
</evidence>
<dbReference type="Pfam" id="PF00251">
    <property type="entry name" value="Glyco_hydro_32N"/>
    <property type="match status" value="1"/>
</dbReference>
<feature type="chain" id="PRO_5045408041" evidence="5">
    <location>
        <begin position="19"/>
        <end position="515"/>
    </location>
</feature>
<dbReference type="RefSeq" id="WP_282541912.1">
    <property type="nucleotide sequence ID" value="NZ_JASCIQ010000007.1"/>
</dbReference>
<dbReference type="InterPro" id="IPR013189">
    <property type="entry name" value="Glyco_hydro_32_C"/>
</dbReference>
<dbReference type="Pfam" id="PF08244">
    <property type="entry name" value="Glyco_hydro_32C"/>
    <property type="match status" value="1"/>
</dbReference>
<dbReference type="PANTHER" id="PTHR42800:SF1">
    <property type="entry name" value="EXOINULINASE INUD (AFU_ORTHOLOGUE AFUA_5G00480)"/>
    <property type="match status" value="1"/>
</dbReference>
<dbReference type="Proteomes" id="UP001223978">
    <property type="component" value="Unassembled WGS sequence"/>
</dbReference>
<gene>
    <name evidence="8" type="ORF">QIS96_09025</name>
</gene>
<dbReference type="InterPro" id="IPR013148">
    <property type="entry name" value="Glyco_hydro_32_N"/>
</dbReference>
<dbReference type="CDD" id="cd18622">
    <property type="entry name" value="GH32_Inu-like"/>
    <property type="match status" value="1"/>
</dbReference>
<evidence type="ECO:0000313" key="8">
    <source>
        <dbReference type="EMBL" id="MDI3403964.1"/>
    </source>
</evidence>
<dbReference type="InterPro" id="IPR013320">
    <property type="entry name" value="ConA-like_dom_sf"/>
</dbReference>